<proteinExistence type="predicted"/>
<comment type="caution">
    <text evidence="1">The sequence shown here is derived from an EMBL/GenBank/DDBJ whole genome shotgun (WGS) entry which is preliminary data.</text>
</comment>
<protein>
    <submittedName>
        <fullName evidence="1">Uncharacterized protein</fullName>
    </submittedName>
</protein>
<dbReference type="EMBL" id="CAMPGE010009799">
    <property type="protein sequence ID" value="CAI2368663.1"/>
    <property type="molecule type" value="Genomic_DNA"/>
</dbReference>
<sequence length="249" mass="29038">MDCFKVSRKEKKLKYKETSLDFNVKRELDERTGYPSLLTVNFNSPKISNKRGVLKKFERISWPSFGISTFEVCLNSDMIKKDKIFFQKMKKSKFEMIKIIHGVNQYHHMPWKFLLPLITCRTSGLQITAFKVPKRLFQLILSSSPLLTTLEFSCCTIDSSNCKFYVQDCCRLERLSFAMSGRIENSNWIDYPERLDYILLGISECKLKSKLKTMEFGETGRYHSEIRELMDSVGLEGIHVGRNKNGFCV</sequence>
<keyword evidence="2" id="KW-1185">Reference proteome</keyword>
<dbReference type="AlphaFoldDB" id="A0AAD1UG17"/>
<accession>A0AAD1UG17</accession>
<organism evidence="1 2">
    <name type="scientific">Euplotes crassus</name>
    <dbReference type="NCBI Taxonomy" id="5936"/>
    <lineage>
        <taxon>Eukaryota</taxon>
        <taxon>Sar</taxon>
        <taxon>Alveolata</taxon>
        <taxon>Ciliophora</taxon>
        <taxon>Intramacronucleata</taxon>
        <taxon>Spirotrichea</taxon>
        <taxon>Hypotrichia</taxon>
        <taxon>Euplotida</taxon>
        <taxon>Euplotidae</taxon>
        <taxon>Moneuplotes</taxon>
    </lineage>
</organism>
<evidence type="ECO:0000313" key="2">
    <source>
        <dbReference type="Proteomes" id="UP001295684"/>
    </source>
</evidence>
<gene>
    <name evidence="1" type="ORF">ECRASSUSDP1_LOCUS9959</name>
</gene>
<dbReference type="Proteomes" id="UP001295684">
    <property type="component" value="Unassembled WGS sequence"/>
</dbReference>
<evidence type="ECO:0000313" key="1">
    <source>
        <dbReference type="EMBL" id="CAI2368663.1"/>
    </source>
</evidence>
<name>A0AAD1UG17_EUPCR</name>
<reference evidence="1" key="1">
    <citation type="submission" date="2023-07" db="EMBL/GenBank/DDBJ databases">
        <authorList>
            <consortium name="AG Swart"/>
            <person name="Singh M."/>
            <person name="Singh A."/>
            <person name="Seah K."/>
            <person name="Emmerich C."/>
        </authorList>
    </citation>
    <scope>NUCLEOTIDE SEQUENCE</scope>
    <source>
        <strain evidence="1">DP1</strain>
    </source>
</reference>